<keyword evidence="2" id="KW-0808">Transferase</keyword>
<protein>
    <submittedName>
        <fullName evidence="2">Glycosyl transferase</fullName>
    </submittedName>
</protein>
<gene>
    <name evidence="2" type="primary">welL</name>
    <name evidence="1" type="ORF">KL86CIT2_390077</name>
    <name evidence="2" type="ORF">KM92CIT3_81045</name>
</gene>
<evidence type="ECO:0000313" key="1">
    <source>
        <dbReference type="EMBL" id="SBV64686.1"/>
    </source>
</evidence>
<dbReference type="EMBL" id="FLUB01000020">
    <property type="protein sequence ID" value="SBV68717.1"/>
    <property type="molecule type" value="Genomic_DNA"/>
</dbReference>
<proteinExistence type="predicted"/>
<dbReference type="EMBL" id="FLUA01000037">
    <property type="protein sequence ID" value="SBV64686.1"/>
    <property type="molecule type" value="Genomic_DNA"/>
</dbReference>
<evidence type="ECO:0000313" key="2">
    <source>
        <dbReference type="EMBL" id="SBV68717.1"/>
    </source>
</evidence>
<organism evidence="2">
    <name type="scientific">uncultured Citrobacter sp</name>
    <dbReference type="NCBI Taxonomy" id="200446"/>
    <lineage>
        <taxon>Bacteria</taxon>
        <taxon>Pseudomonadati</taxon>
        <taxon>Pseudomonadota</taxon>
        <taxon>Gammaproteobacteria</taxon>
        <taxon>Enterobacterales</taxon>
        <taxon>Enterobacteriaceae</taxon>
        <taxon>Citrobacter</taxon>
        <taxon>environmental samples</taxon>
    </lineage>
</organism>
<dbReference type="AlphaFoldDB" id="A0A212IQN1"/>
<reference evidence="2" key="1">
    <citation type="submission" date="2016-04" db="EMBL/GenBank/DDBJ databases">
        <authorList>
            <person name="Evans L.H."/>
            <person name="Alamgir A."/>
            <person name="Owens N."/>
            <person name="Weber N.D."/>
            <person name="Virtaneva K."/>
            <person name="Barbian K."/>
            <person name="Babar A."/>
            <person name="Rosenke K."/>
        </authorList>
    </citation>
    <scope>NUCLEOTIDE SEQUENCE</scope>
    <source>
        <strain evidence="1">86-2</strain>
        <strain evidence="2">92-3</strain>
    </source>
</reference>
<name>A0A212IQN1_9ENTR</name>
<sequence>MRNKAKINIVKNNYFMSDVILSSLKVNNIIIHELINFQEDISINKCRKIRHLYYSRMKPVFLILWSRVKRMFVKEKSAAIYFGIEDYKGIACGIKNFGLCEKQVLWLWNPRQTLNISEVEFRFLVFILKLSGVSIWTFDRGDAQKYNLNFHEQVYSRDLVSSVRGCNKKNDVFFIGVDKGRLETLKKISSLLDDLSLIYSFNVVPDSHKDYSDKEPFISEKIFSYDEYLNLLSVTDVILEIVQNGQSGLTLRTLEAIFFNKKMITTNKNIIEYDFYNENNIFIYDENTCTVDKLSLFLGKPYHLIPESILDKYDINHLLNAMIKNI</sequence>
<dbReference type="GO" id="GO:0016740">
    <property type="term" value="F:transferase activity"/>
    <property type="evidence" value="ECO:0007669"/>
    <property type="project" value="UniProtKB-KW"/>
</dbReference>
<accession>A0A212IQN1</accession>